<gene>
    <name evidence="2" type="ORF">M2280_004762</name>
</gene>
<proteinExistence type="predicted"/>
<reference evidence="2 3" key="1">
    <citation type="submission" date="2023-04" db="EMBL/GenBank/DDBJ databases">
        <title>Forest soil microbial communities from Buena Vista Peninsula, Colon Province, Panama.</title>
        <authorList>
            <person name="Bouskill N."/>
        </authorList>
    </citation>
    <scope>NUCLEOTIDE SEQUENCE [LARGE SCALE GENOMIC DNA]</scope>
    <source>
        <strain evidence="2 3">CFH S0262</strain>
    </source>
</reference>
<evidence type="ECO:0000256" key="1">
    <source>
        <dbReference type="SAM" id="SignalP"/>
    </source>
</evidence>
<keyword evidence="3" id="KW-1185">Reference proteome</keyword>
<feature type="chain" id="PRO_5046037024" evidence="1">
    <location>
        <begin position="30"/>
        <end position="138"/>
    </location>
</feature>
<evidence type="ECO:0000313" key="3">
    <source>
        <dbReference type="Proteomes" id="UP001160334"/>
    </source>
</evidence>
<sequence length="138" mass="14056">MRPHHRLRRAAIAAGAGIALLLVAQPANATPIDTTFPIPAVGASISPLGLPNVGVVYITASTDPATPGVTRFTSAWYCCVFIHWRNISTGAAGTAYLYPLSVEAQTGSGAVVATVTVPTGGLDYPALAFPGAGAWTVP</sequence>
<dbReference type="EMBL" id="JARXVC010000014">
    <property type="protein sequence ID" value="MDH6283514.1"/>
    <property type="molecule type" value="Genomic_DNA"/>
</dbReference>
<comment type="caution">
    <text evidence="2">The sequence shown here is derived from an EMBL/GenBank/DDBJ whole genome shotgun (WGS) entry which is preliminary data.</text>
</comment>
<accession>A0ABT6MI25</accession>
<keyword evidence="1" id="KW-0732">Signal</keyword>
<organism evidence="2 3">
    <name type="scientific">Prescottella agglutinans</name>
    <dbReference type="NCBI Taxonomy" id="1644129"/>
    <lineage>
        <taxon>Bacteria</taxon>
        <taxon>Bacillati</taxon>
        <taxon>Actinomycetota</taxon>
        <taxon>Actinomycetes</taxon>
        <taxon>Mycobacteriales</taxon>
        <taxon>Nocardiaceae</taxon>
        <taxon>Prescottella</taxon>
    </lineage>
</organism>
<dbReference type="Proteomes" id="UP001160334">
    <property type="component" value="Unassembled WGS sequence"/>
</dbReference>
<protein>
    <submittedName>
        <fullName evidence="2">Uncharacterized protein</fullName>
    </submittedName>
</protein>
<evidence type="ECO:0000313" key="2">
    <source>
        <dbReference type="EMBL" id="MDH6283514.1"/>
    </source>
</evidence>
<feature type="signal peptide" evidence="1">
    <location>
        <begin position="1"/>
        <end position="29"/>
    </location>
</feature>
<name>A0ABT6MI25_9NOCA</name>